<accession>A6KDR7</accession>
<reference evidence="1 2" key="1">
    <citation type="submission" date="2005-09" db="EMBL/GenBank/DDBJ databases">
        <authorList>
            <person name="Mural R.J."/>
            <person name="Li P.W."/>
            <person name="Adams M.D."/>
            <person name="Amanatides P.G."/>
            <person name="Baden-Tillson H."/>
            <person name="Barnstead M."/>
            <person name="Chin S.H."/>
            <person name="Dew I."/>
            <person name="Evans C.A."/>
            <person name="Ferriera S."/>
            <person name="Flanigan M."/>
            <person name="Fosler C."/>
            <person name="Glodek A."/>
            <person name="Gu Z."/>
            <person name="Holt R.A."/>
            <person name="Jennings D."/>
            <person name="Kraft C.L."/>
            <person name="Lu F."/>
            <person name="Nguyen T."/>
            <person name="Nusskern D.R."/>
            <person name="Pfannkoch C.M."/>
            <person name="Sitter C."/>
            <person name="Sutton G.G."/>
            <person name="Venter J.C."/>
            <person name="Wang Z."/>
            <person name="Woodage T."/>
            <person name="Zheng X.H."/>
            <person name="Zhong F."/>
        </authorList>
    </citation>
    <scope>NUCLEOTIDE SEQUENCE [LARGE SCALE GENOMIC DNA]</scope>
    <source>
        <strain>BN</strain>
        <strain evidence="2">Sprague-Dawley</strain>
    </source>
</reference>
<sequence>MDRTGPFTDGGDFGVGQFRALGLGLVVAELVSRPSLPHLHHQGELLFCFLMYKYSICMYTSVLEEGIR</sequence>
<organism evidence="1 2">
    <name type="scientific">Rattus norvegicus</name>
    <name type="common">Rat</name>
    <dbReference type="NCBI Taxonomy" id="10116"/>
    <lineage>
        <taxon>Eukaryota</taxon>
        <taxon>Metazoa</taxon>
        <taxon>Chordata</taxon>
        <taxon>Craniata</taxon>
        <taxon>Vertebrata</taxon>
        <taxon>Euteleostomi</taxon>
        <taxon>Mammalia</taxon>
        <taxon>Eutheria</taxon>
        <taxon>Euarchontoglires</taxon>
        <taxon>Glires</taxon>
        <taxon>Rodentia</taxon>
        <taxon>Myomorpha</taxon>
        <taxon>Muroidea</taxon>
        <taxon>Muridae</taxon>
        <taxon>Murinae</taxon>
        <taxon>Rattus</taxon>
    </lineage>
</organism>
<name>A6KDR7_RAT</name>
<gene>
    <name evidence="1" type="ORF">rCG_32017</name>
</gene>
<evidence type="ECO:0000313" key="2">
    <source>
        <dbReference type="Proteomes" id="UP000234681"/>
    </source>
</evidence>
<dbReference type="AlphaFoldDB" id="A6KDR7"/>
<dbReference type="Proteomes" id="UP000234681">
    <property type="component" value="Chromosome 5"/>
</dbReference>
<evidence type="ECO:0000313" key="1">
    <source>
        <dbReference type="EMBL" id="EDL91688.1"/>
    </source>
</evidence>
<protein>
    <submittedName>
        <fullName evidence="1">RCG32017</fullName>
    </submittedName>
</protein>
<proteinExistence type="predicted"/>
<dbReference type="EMBL" id="CH474039">
    <property type="protein sequence ID" value="EDL91688.1"/>
    <property type="molecule type" value="Genomic_DNA"/>
</dbReference>